<accession>A0A918R7F0</accession>
<dbReference type="InterPro" id="IPR025393">
    <property type="entry name" value="DUF4301"/>
</dbReference>
<feature type="domain" description="DUF4301" evidence="1">
    <location>
        <begin position="4"/>
        <end position="514"/>
    </location>
</feature>
<dbReference type="AlphaFoldDB" id="A0A918R7F0"/>
<organism evidence="2 3">
    <name type="scientific">Algibacter mikhailovii</name>
    <dbReference type="NCBI Taxonomy" id="425498"/>
    <lineage>
        <taxon>Bacteria</taxon>
        <taxon>Pseudomonadati</taxon>
        <taxon>Bacteroidota</taxon>
        <taxon>Flavobacteriia</taxon>
        <taxon>Flavobacteriales</taxon>
        <taxon>Flavobacteriaceae</taxon>
        <taxon>Algibacter</taxon>
    </lineage>
</organism>
<dbReference type="Pfam" id="PF14134">
    <property type="entry name" value="DUF4301"/>
    <property type="match status" value="1"/>
</dbReference>
<evidence type="ECO:0000313" key="2">
    <source>
        <dbReference type="EMBL" id="GGZ85365.1"/>
    </source>
</evidence>
<gene>
    <name evidence="2" type="ORF">GCM10007028_24500</name>
</gene>
<name>A0A918R7F0_9FLAO</name>
<evidence type="ECO:0000259" key="1">
    <source>
        <dbReference type="Pfam" id="PF14134"/>
    </source>
</evidence>
<dbReference type="EMBL" id="BMWZ01000005">
    <property type="protein sequence ID" value="GGZ85365.1"/>
    <property type="molecule type" value="Genomic_DNA"/>
</dbReference>
<proteinExistence type="predicted"/>
<dbReference type="Proteomes" id="UP000636004">
    <property type="component" value="Unassembled WGS sequence"/>
</dbReference>
<keyword evidence="3" id="KW-1185">Reference proteome</keyword>
<reference evidence="2" key="2">
    <citation type="submission" date="2020-09" db="EMBL/GenBank/DDBJ databases">
        <authorList>
            <person name="Sun Q."/>
            <person name="Kim S."/>
        </authorList>
    </citation>
    <scope>NUCLEOTIDE SEQUENCE</scope>
    <source>
        <strain evidence="2">KCTC 12710</strain>
    </source>
</reference>
<dbReference type="InterPro" id="IPR029044">
    <property type="entry name" value="Nucleotide-diphossugar_trans"/>
</dbReference>
<comment type="caution">
    <text evidence="2">The sequence shown here is derived from an EMBL/GenBank/DDBJ whole genome shotgun (WGS) entry which is preliminary data.</text>
</comment>
<dbReference type="RefSeq" id="WP_189361103.1">
    <property type="nucleotide sequence ID" value="NZ_BMWZ01000005.1"/>
</dbReference>
<sequence>MFSDKDIKQIQNKGISINEVHAQIKRLKDGMSYSNLVSAATIGKGIESYDEKETQEFIKLYEDNKESLSILKFVPASGAATRMFKFLFQFLKDYNLEKESIKNYLERKSDTLLEFFISNLEQFPFYNEILSKANTVHANFESLSENEKTFLLVKTMLDENQLNYSFLPKGLLPFHKYNEEVITAFNEHLFESSLYASSNGKANLHFTVSKNHHHLFNQEFDSLKGTIEAKTDLVFDASFSYQNEATETVALTDQGSVVRNDDNSILFRPAGHGALLENLNKLDNDFIFIKNIDNIVVSEMNKKVSNYKKLLAGVLLEAQQNVFSYLKKLDEGVVSDADLKLIVLFLRYRLNVPVTVDFESFTTQEKISYLKDKLNRPIRVCGMVKNQGEPGGGPFWVKDKDDQVSLQIVEFAQIDFSRRNQQEIVYKATHFNPTDLVCGVRNYKGEKFDLKEYVDPEAAFITMKTQNGTDIQALELPGLWNGSMAYWNSIFVEVPLETFNPVKTVNDLLKPAHQSS</sequence>
<reference evidence="2" key="1">
    <citation type="journal article" date="2014" name="Int. J. Syst. Evol. Microbiol.">
        <title>Complete genome sequence of Corynebacterium casei LMG S-19264T (=DSM 44701T), isolated from a smear-ripened cheese.</title>
        <authorList>
            <consortium name="US DOE Joint Genome Institute (JGI-PGF)"/>
            <person name="Walter F."/>
            <person name="Albersmeier A."/>
            <person name="Kalinowski J."/>
            <person name="Ruckert C."/>
        </authorList>
    </citation>
    <scope>NUCLEOTIDE SEQUENCE</scope>
    <source>
        <strain evidence="2">KCTC 12710</strain>
    </source>
</reference>
<protein>
    <recommendedName>
        <fullName evidence="1">DUF4301 domain-containing protein</fullName>
    </recommendedName>
</protein>
<evidence type="ECO:0000313" key="3">
    <source>
        <dbReference type="Proteomes" id="UP000636004"/>
    </source>
</evidence>
<dbReference type="SUPFAM" id="SSF53448">
    <property type="entry name" value="Nucleotide-diphospho-sugar transferases"/>
    <property type="match status" value="1"/>
</dbReference>